<sequence length="123" mass="13126">MPTKSQSGKICHHLLASLKCPGPDIPRQHQQHSERNQRSKTAATAATPATAPIFAGSPVVVPDHTPVDGLRTPLGAPVGWSMVPVPQQRFPDVRGPLLLAGQLLAHFVLLCVLKNSPVIVVQK</sequence>
<dbReference type="EMBL" id="HBUE01054867">
    <property type="protein sequence ID" value="CAG6466077.1"/>
    <property type="molecule type" value="Transcribed_RNA"/>
</dbReference>
<proteinExistence type="predicted"/>
<evidence type="ECO:0000313" key="2">
    <source>
        <dbReference type="EMBL" id="CAG6466077.1"/>
    </source>
</evidence>
<evidence type="ECO:0000256" key="1">
    <source>
        <dbReference type="SAM" id="MobiDB-lite"/>
    </source>
</evidence>
<feature type="region of interest" description="Disordered" evidence="1">
    <location>
        <begin position="21"/>
        <end position="50"/>
    </location>
</feature>
<feature type="compositionally biased region" description="Low complexity" evidence="1">
    <location>
        <begin position="41"/>
        <end position="50"/>
    </location>
</feature>
<dbReference type="AlphaFoldDB" id="A0A8D8FB38"/>
<protein>
    <submittedName>
        <fullName evidence="2">(northern house mosquito) hypothetical protein</fullName>
    </submittedName>
</protein>
<name>A0A8D8FB38_CULPI</name>
<reference evidence="2" key="1">
    <citation type="submission" date="2021-05" db="EMBL/GenBank/DDBJ databases">
        <authorList>
            <person name="Alioto T."/>
            <person name="Alioto T."/>
            <person name="Gomez Garrido J."/>
        </authorList>
    </citation>
    <scope>NUCLEOTIDE SEQUENCE</scope>
</reference>
<organism evidence="2">
    <name type="scientific">Culex pipiens</name>
    <name type="common">House mosquito</name>
    <dbReference type="NCBI Taxonomy" id="7175"/>
    <lineage>
        <taxon>Eukaryota</taxon>
        <taxon>Metazoa</taxon>
        <taxon>Ecdysozoa</taxon>
        <taxon>Arthropoda</taxon>
        <taxon>Hexapoda</taxon>
        <taxon>Insecta</taxon>
        <taxon>Pterygota</taxon>
        <taxon>Neoptera</taxon>
        <taxon>Endopterygota</taxon>
        <taxon>Diptera</taxon>
        <taxon>Nematocera</taxon>
        <taxon>Culicoidea</taxon>
        <taxon>Culicidae</taxon>
        <taxon>Culicinae</taxon>
        <taxon>Culicini</taxon>
        <taxon>Culex</taxon>
        <taxon>Culex</taxon>
    </lineage>
</organism>
<accession>A0A8D8FB38</accession>